<sequence length="98" mass="10910">MTNSTRVGPFDPNRGEPDFVYRKLAEHLATRIQTGELGPGVFLSEADLALEYQVSIPTVGSRLLSSPRSTWWRICASSTALEWLQPRQPLATRTAQPL</sequence>
<reference evidence="1 2" key="1">
    <citation type="submission" date="2020-02" db="EMBL/GenBank/DDBJ databases">
        <authorList>
            <person name="Li X.-J."/>
            <person name="Han X.-M."/>
        </authorList>
    </citation>
    <scope>NUCLEOTIDE SEQUENCE [LARGE SCALE GENOMIC DNA]</scope>
    <source>
        <strain evidence="1 2">CCTCC AB 2017055</strain>
    </source>
</reference>
<accession>A0A6L9S9C7</accession>
<evidence type="ECO:0000313" key="1">
    <source>
        <dbReference type="EMBL" id="NEE01162.1"/>
    </source>
</evidence>
<dbReference type="EMBL" id="JAAGOA010000008">
    <property type="protein sequence ID" value="NEE01162.1"/>
    <property type="molecule type" value="Genomic_DNA"/>
</dbReference>
<proteinExistence type="predicted"/>
<dbReference type="Gene3D" id="1.10.10.10">
    <property type="entry name" value="Winged helix-like DNA-binding domain superfamily/Winged helix DNA-binding domain"/>
    <property type="match status" value="1"/>
</dbReference>
<protein>
    <submittedName>
        <fullName evidence="1">GntR family transcriptional regulator</fullName>
    </submittedName>
</protein>
<comment type="caution">
    <text evidence="1">The sequence shown here is derived from an EMBL/GenBank/DDBJ whole genome shotgun (WGS) entry which is preliminary data.</text>
</comment>
<evidence type="ECO:0000313" key="2">
    <source>
        <dbReference type="Proteomes" id="UP000475214"/>
    </source>
</evidence>
<name>A0A6L9S9C7_9ACTN</name>
<gene>
    <name evidence="1" type="ORF">G1H10_13395</name>
</gene>
<dbReference type="InterPro" id="IPR036390">
    <property type="entry name" value="WH_DNA-bd_sf"/>
</dbReference>
<dbReference type="AlphaFoldDB" id="A0A6L9S9C7"/>
<dbReference type="RefSeq" id="WP_163738258.1">
    <property type="nucleotide sequence ID" value="NZ_JAAGOA010000008.1"/>
</dbReference>
<dbReference type="Proteomes" id="UP000475214">
    <property type="component" value="Unassembled WGS sequence"/>
</dbReference>
<dbReference type="SUPFAM" id="SSF46785">
    <property type="entry name" value="Winged helix' DNA-binding domain"/>
    <property type="match status" value="1"/>
</dbReference>
<keyword evidence="2" id="KW-1185">Reference proteome</keyword>
<dbReference type="InterPro" id="IPR036388">
    <property type="entry name" value="WH-like_DNA-bd_sf"/>
</dbReference>
<organism evidence="1 2">
    <name type="scientific">Phytoactinopolyspora halotolerans</name>
    <dbReference type="NCBI Taxonomy" id="1981512"/>
    <lineage>
        <taxon>Bacteria</taxon>
        <taxon>Bacillati</taxon>
        <taxon>Actinomycetota</taxon>
        <taxon>Actinomycetes</taxon>
        <taxon>Jiangellales</taxon>
        <taxon>Jiangellaceae</taxon>
        <taxon>Phytoactinopolyspora</taxon>
    </lineage>
</organism>